<dbReference type="RefSeq" id="WP_036065322.1">
    <property type="nucleotide sequence ID" value="NZ_AODM01000082.1"/>
</dbReference>
<feature type="region of interest" description="Disordered" evidence="1">
    <location>
        <begin position="59"/>
        <end position="79"/>
    </location>
</feature>
<evidence type="ECO:0000256" key="1">
    <source>
        <dbReference type="SAM" id="MobiDB-lite"/>
    </source>
</evidence>
<organism evidence="2 3">
    <name type="scientific">Listeria fleischmannii FSL S10-1203</name>
    <dbReference type="NCBI Taxonomy" id="1265822"/>
    <lineage>
        <taxon>Bacteria</taxon>
        <taxon>Bacillati</taxon>
        <taxon>Bacillota</taxon>
        <taxon>Bacilli</taxon>
        <taxon>Bacillales</taxon>
        <taxon>Listeriaceae</taxon>
        <taxon>Listeria</taxon>
    </lineage>
</organism>
<comment type="caution">
    <text evidence="2">The sequence shown here is derived from an EMBL/GenBank/DDBJ whole genome shotgun (WGS) entry which is preliminary data.</text>
</comment>
<reference evidence="2 3" key="1">
    <citation type="submission" date="2012-12" db="EMBL/GenBank/DDBJ databases">
        <title>Novel taxa of Listeriaceae from agricultural environments in the United States.</title>
        <authorList>
            <person name="den Bakker H.C."/>
            <person name="Allred A."/>
            <person name="Warchocki S."/>
            <person name="Wright E.M."/>
            <person name="Burrell A."/>
            <person name="Nightingale K.K."/>
            <person name="Kephart D."/>
            <person name="Wiedmann M."/>
        </authorList>
    </citation>
    <scope>NUCLEOTIDE SEQUENCE [LARGE SCALE GENOMIC DNA]</scope>
    <source>
        <strain evidence="2 3">FSL S10-1203</strain>
    </source>
</reference>
<accession>W7D6M5</accession>
<evidence type="ECO:0000313" key="3">
    <source>
        <dbReference type="Proteomes" id="UP000019241"/>
    </source>
</evidence>
<dbReference type="EMBL" id="AODM01000082">
    <property type="protein sequence ID" value="EUJ44685.1"/>
    <property type="molecule type" value="Genomic_DNA"/>
</dbReference>
<dbReference type="AlphaFoldDB" id="W7D6M5"/>
<dbReference type="Proteomes" id="UP000019241">
    <property type="component" value="Unassembled WGS sequence"/>
</dbReference>
<protein>
    <submittedName>
        <fullName evidence="2">Uncharacterized protein</fullName>
    </submittedName>
</protein>
<feature type="compositionally biased region" description="Basic and acidic residues" evidence="1">
    <location>
        <begin position="66"/>
        <end position="76"/>
    </location>
</feature>
<proteinExistence type="predicted"/>
<sequence>MEYGYRVKFHTPNKSVTVLLILPYCLEASTCVGILEDWLAFKAKKRTTITMPIKNGTWQEKNLSPDTKRRPSDRSCNDCLTRRSRAREKKLRHHLYV</sequence>
<gene>
    <name evidence="2" type="ORF">MCOL2_19696</name>
</gene>
<name>W7D6M5_9LIST</name>
<evidence type="ECO:0000313" key="2">
    <source>
        <dbReference type="EMBL" id="EUJ44685.1"/>
    </source>
</evidence>